<organism evidence="1 2">
    <name type="scientific">Chromobacterium alticapitis</name>
    <dbReference type="NCBI Taxonomy" id="2073169"/>
    <lineage>
        <taxon>Bacteria</taxon>
        <taxon>Pseudomonadati</taxon>
        <taxon>Pseudomonadota</taxon>
        <taxon>Betaproteobacteria</taxon>
        <taxon>Neisseriales</taxon>
        <taxon>Chromobacteriaceae</taxon>
        <taxon>Chromobacterium</taxon>
    </lineage>
</organism>
<dbReference type="NCBIfam" id="TIGR01993">
    <property type="entry name" value="Pyr-5-nucltdase"/>
    <property type="match status" value="1"/>
</dbReference>
<comment type="caution">
    <text evidence="1">The sequence shown here is derived from an EMBL/GenBank/DDBJ whole genome shotgun (WGS) entry which is preliminary data.</text>
</comment>
<dbReference type="InterPro" id="IPR023214">
    <property type="entry name" value="HAD_sf"/>
</dbReference>
<dbReference type="SFLD" id="SFLDG01132">
    <property type="entry name" value="C1.5.3:_5'-Nucleotidase_Like"/>
    <property type="match status" value="1"/>
</dbReference>
<dbReference type="InterPro" id="IPR036412">
    <property type="entry name" value="HAD-like_sf"/>
</dbReference>
<protein>
    <submittedName>
        <fullName evidence="1">Pyrimidine 5'-nucleotidase</fullName>
    </submittedName>
</protein>
<accession>A0A2S5DE13</accession>
<dbReference type="SFLD" id="SFLDG01129">
    <property type="entry name" value="C1.5:_HAD__Beta-PGM__Phosphata"/>
    <property type="match status" value="1"/>
</dbReference>
<dbReference type="Pfam" id="PF13419">
    <property type="entry name" value="HAD_2"/>
    <property type="match status" value="1"/>
</dbReference>
<dbReference type="SUPFAM" id="SSF56784">
    <property type="entry name" value="HAD-like"/>
    <property type="match status" value="1"/>
</dbReference>
<dbReference type="EMBL" id="PQWB01000056">
    <property type="protein sequence ID" value="POZ61345.1"/>
    <property type="molecule type" value="Genomic_DNA"/>
</dbReference>
<sequence length="226" mass="25973">MDNLRPTFISACSPKVNHKTWIFDLDDTLHHASGGIFEHINQLMTRYMVQHLGINEDEATALRSRYWAQYGATMHGLSTNHGIDPQHFLIETHPLEVLEQWLQFEEQLAESLASLPGRKIILSNGPQHYVEGILERMRIQHHFESVYGVERLNYIPKPHLDAFHTVLGKEGLDPARCIMVEDSLPNLLTAKELGMTTIWVSHELRKPAHVDHRVEKISQLSRLPLN</sequence>
<keyword evidence="2" id="KW-1185">Reference proteome</keyword>
<dbReference type="Proteomes" id="UP000237082">
    <property type="component" value="Unassembled WGS sequence"/>
</dbReference>
<name>A0A2S5DE13_9NEIS</name>
<dbReference type="PANTHER" id="PTHR12725:SF117">
    <property type="entry name" value="HALOACID DEHALOGENASE-LIKE HYDROLASE"/>
    <property type="match status" value="1"/>
</dbReference>
<evidence type="ECO:0000313" key="1">
    <source>
        <dbReference type="EMBL" id="POZ61345.1"/>
    </source>
</evidence>
<gene>
    <name evidence="1" type="ORF">C2I19_13875</name>
</gene>
<dbReference type="PANTHER" id="PTHR12725">
    <property type="entry name" value="HALOACID DEHALOGENASE-LIKE HYDROLASE"/>
    <property type="match status" value="1"/>
</dbReference>
<dbReference type="Gene3D" id="1.10.150.450">
    <property type="match status" value="1"/>
</dbReference>
<evidence type="ECO:0000313" key="2">
    <source>
        <dbReference type="Proteomes" id="UP000237082"/>
    </source>
</evidence>
<dbReference type="AlphaFoldDB" id="A0A2S5DE13"/>
<dbReference type="OrthoDB" id="8558420at2"/>
<dbReference type="InterPro" id="IPR010237">
    <property type="entry name" value="Pyr-5-nucltdase"/>
</dbReference>
<reference evidence="2" key="1">
    <citation type="submission" date="2018-02" db="EMBL/GenBank/DDBJ databases">
        <authorList>
            <person name="O'Hara-Hanley K."/>
            <person name="Soby S."/>
        </authorList>
    </citation>
    <scope>NUCLEOTIDE SEQUENCE [LARGE SCALE GENOMIC DNA]</scope>
    <source>
        <strain evidence="2">MWU14-2602</strain>
    </source>
</reference>
<dbReference type="InterPro" id="IPR006439">
    <property type="entry name" value="HAD-SF_hydro_IA"/>
</dbReference>
<proteinExistence type="predicted"/>
<dbReference type="NCBIfam" id="TIGR01509">
    <property type="entry name" value="HAD-SF-IA-v3"/>
    <property type="match status" value="1"/>
</dbReference>
<dbReference type="InterPro" id="IPR041492">
    <property type="entry name" value="HAD_2"/>
</dbReference>
<dbReference type="SFLD" id="SFLDS00003">
    <property type="entry name" value="Haloacid_Dehalogenase"/>
    <property type="match status" value="1"/>
</dbReference>
<dbReference type="Gene3D" id="3.40.50.1000">
    <property type="entry name" value="HAD superfamily/HAD-like"/>
    <property type="match status" value="1"/>
</dbReference>